<feature type="compositionally biased region" description="Basic and acidic residues" evidence="6">
    <location>
        <begin position="303"/>
        <end position="312"/>
    </location>
</feature>
<dbReference type="AlphaFoldDB" id="A0A061ERP0"/>
<dbReference type="InterPro" id="IPR000504">
    <property type="entry name" value="RRM_dom"/>
</dbReference>
<organism evidence="9 10">
    <name type="scientific">Theobroma cacao</name>
    <name type="common">Cacao</name>
    <name type="synonym">Cocoa</name>
    <dbReference type="NCBI Taxonomy" id="3641"/>
    <lineage>
        <taxon>Eukaryota</taxon>
        <taxon>Viridiplantae</taxon>
        <taxon>Streptophyta</taxon>
        <taxon>Embryophyta</taxon>
        <taxon>Tracheophyta</taxon>
        <taxon>Spermatophyta</taxon>
        <taxon>Magnoliopsida</taxon>
        <taxon>eudicotyledons</taxon>
        <taxon>Gunneridae</taxon>
        <taxon>Pentapetalae</taxon>
        <taxon>rosids</taxon>
        <taxon>malvids</taxon>
        <taxon>Malvales</taxon>
        <taxon>Malvaceae</taxon>
        <taxon>Byttnerioideae</taxon>
        <taxon>Theobroma</taxon>
    </lineage>
</organism>
<dbReference type="InParanoid" id="A0A061ERP0"/>
<dbReference type="SMART" id="SM00360">
    <property type="entry name" value="RRM"/>
    <property type="match status" value="1"/>
</dbReference>
<sequence>MPRFDGRYGTTRLYVGRLSSRTRARDLEHIFSRYGRFLGFCLTWRPMVRGSALAELVEIPAQCYLSNDGLTVSSNNFRRIRDVDMKHDFAFVELSYPRDADGARYSLDGRDFDGSCIIVELARGGPRGSREYLGRGPPPGSGRCFNCGIDGHWARDCRAGDWKNKCDRCGERGHIERNCKNSAKKLNRPGRSYSRSPVRSRSPHRGRSESRSFSRGRSYRSPARRERSIECDDRVESPEPKNIAPLSKGRKRSPTPDEDSSRQERGSPFPQNGKLAAQQNEANYSGSLRGVSTNPATLIEMRGLPEDGTKPY</sequence>
<dbReference type="GO" id="GO:0003729">
    <property type="term" value="F:mRNA binding"/>
    <property type="evidence" value="ECO:0000318"/>
    <property type="project" value="GO_Central"/>
</dbReference>
<dbReference type="STRING" id="3641.A0A061ERP0"/>
<evidence type="ECO:0000256" key="2">
    <source>
        <dbReference type="ARBA" id="ARBA00022728"/>
    </source>
</evidence>
<dbReference type="eggNOG" id="KOG0107">
    <property type="taxonomic scope" value="Eukaryota"/>
</dbReference>
<keyword evidence="3" id="KW-0508">mRNA splicing</keyword>
<evidence type="ECO:0000256" key="1">
    <source>
        <dbReference type="ARBA" id="ARBA00022664"/>
    </source>
</evidence>
<keyword evidence="4" id="KW-0479">Metal-binding</keyword>
<evidence type="ECO:0000259" key="7">
    <source>
        <dbReference type="PROSITE" id="PS50102"/>
    </source>
</evidence>
<dbReference type="Gramene" id="EOY07655">
    <property type="protein sequence ID" value="EOY07655"/>
    <property type="gene ID" value="TCM_022039"/>
</dbReference>
<dbReference type="GO" id="GO:0006397">
    <property type="term" value="P:mRNA processing"/>
    <property type="evidence" value="ECO:0007669"/>
    <property type="project" value="UniProtKB-KW"/>
</dbReference>
<evidence type="ECO:0000313" key="10">
    <source>
        <dbReference type="Proteomes" id="UP000026915"/>
    </source>
</evidence>
<keyword evidence="10" id="KW-1185">Reference proteome</keyword>
<keyword evidence="5" id="KW-0694">RNA-binding</keyword>
<proteinExistence type="predicted"/>
<evidence type="ECO:0000256" key="6">
    <source>
        <dbReference type="SAM" id="MobiDB-lite"/>
    </source>
</evidence>
<dbReference type="InterPro" id="IPR035979">
    <property type="entry name" value="RBD_domain_sf"/>
</dbReference>
<evidence type="ECO:0000256" key="4">
    <source>
        <dbReference type="PROSITE-ProRule" id="PRU00047"/>
    </source>
</evidence>
<dbReference type="Proteomes" id="UP000026915">
    <property type="component" value="Chromosome 5"/>
</dbReference>
<keyword evidence="1" id="KW-0507">mRNA processing</keyword>
<feature type="compositionally biased region" description="Polar residues" evidence="6">
    <location>
        <begin position="277"/>
        <end position="296"/>
    </location>
</feature>
<dbReference type="Gene3D" id="4.10.60.10">
    <property type="entry name" value="Zinc finger, CCHC-type"/>
    <property type="match status" value="1"/>
</dbReference>
<dbReference type="OMA" id="KCATHGG"/>
<evidence type="ECO:0000313" key="9">
    <source>
        <dbReference type="EMBL" id="EOY07655.1"/>
    </source>
</evidence>
<dbReference type="GO" id="GO:0008380">
    <property type="term" value="P:RNA splicing"/>
    <property type="evidence" value="ECO:0007669"/>
    <property type="project" value="UniProtKB-KW"/>
</dbReference>
<dbReference type="InterPro" id="IPR001878">
    <property type="entry name" value="Znf_CCHC"/>
</dbReference>
<dbReference type="PROSITE" id="PS50102">
    <property type="entry name" value="RRM"/>
    <property type="match status" value="1"/>
</dbReference>
<dbReference type="GO" id="GO:0016607">
    <property type="term" value="C:nuclear speck"/>
    <property type="evidence" value="ECO:0000318"/>
    <property type="project" value="GO_Central"/>
</dbReference>
<evidence type="ECO:0000256" key="3">
    <source>
        <dbReference type="ARBA" id="ARBA00023187"/>
    </source>
</evidence>
<dbReference type="InterPro" id="IPR050907">
    <property type="entry name" value="SRSF"/>
</dbReference>
<keyword evidence="4" id="KW-0862">Zinc</keyword>
<dbReference type="PROSITE" id="PS50158">
    <property type="entry name" value="ZF_CCHC"/>
    <property type="match status" value="2"/>
</dbReference>
<dbReference type="EMBL" id="CM001883">
    <property type="protein sequence ID" value="EOY07655.1"/>
    <property type="molecule type" value="Genomic_DNA"/>
</dbReference>
<keyword evidence="2" id="KW-0747">Spliceosome</keyword>
<feature type="compositionally biased region" description="Low complexity" evidence="6">
    <location>
        <begin position="189"/>
        <end position="200"/>
    </location>
</feature>
<dbReference type="InterPro" id="IPR036875">
    <property type="entry name" value="Znf_CCHC_sf"/>
</dbReference>
<dbReference type="Gene3D" id="3.30.70.330">
    <property type="match status" value="1"/>
</dbReference>
<keyword evidence="4" id="KW-0863">Zinc-finger</keyword>
<dbReference type="InterPro" id="IPR012677">
    <property type="entry name" value="Nucleotide-bd_a/b_plait_sf"/>
</dbReference>
<name>A0A061ERP0_THECC</name>
<feature type="compositionally biased region" description="Basic and acidic residues" evidence="6">
    <location>
        <begin position="223"/>
        <end position="239"/>
    </location>
</feature>
<dbReference type="GO" id="GO:0000381">
    <property type="term" value="P:regulation of alternative mRNA splicing, via spliceosome"/>
    <property type="evidence" value="ECO:0000318"/>
    <property type="project" value="GO_Central"/>
</dbReference>
<evidence type="ECO:0000259" key="8">
    <source>
        <dbReference type="PROSITE" id="PS50158"/>
    </source>
</evidence>
<dbReference type="SMART" id="SM00343">
    <property type="entry name" value="ZnF_C2HC"/>
    <property type="match status" value="2"/>
</dbReference>
<accession>A0A061ERP0</accession>
<feature type="domain" description="RRM" evidence="7">
    <location>
        <begin position="11"/>
        <end position="124"/>
    </location>
</feature>
<reference evidence="9 10" key="1">
    <citation type="journal article" date="2013" name="Genome Biol.">
        <title>The genome sequence of the most widely cultivated cacao type and its use to identify candidate genes regulating pod color.</title>
        <authorList>
            <person name="Motamayor J.C."/>
            <person name="Mockaitis K."/>
            <person name="Schmutz J."/>
            <person name="Haiminen N."/>
            <person name="Iii D.L."/>
            <person name="Cornejo O."/>
            <person name="Findley S.D."/>
            <person name="Zheng P."/>
            <person name="Utro F."/>
            <person name="Royaert S."/>
            <person name="Saski C."/>
            <person name="Jenkins J."/>
            <person name="Podicheti R."/>
            <person name="Zhao M."/>
            <person name="Scheffler B.E."/>
            <person name="Stack J.C."/>
            <person name="Feltus F.A."/>
            <person name="Mustiga G.M."/>
            <person name="Amores F."/>
            <person name="Phillips W."/>
            <person name="Marelli J.P."/>
            <person name="May G.D."/>
            <person name="Shapiro H."/>
            <person name="Ma J."/>
            <person name="Bustamante C.D."/>
            <person name="Schnell R.J."/>
            <person name="Main D."/>
            <person name="Gilbert D."/>
            <person name="Parida L."/>
            <person name="Kuhn D.N."/>
        </authorList>
    </citation>
    <scope>NUCLEOTIDE SEQUENCE [LARGE SCALE GENOMIC DNA]</scope>
    <source>
        <strain evidence="10">cv. Matina 1-6</strain>
    </source>
</reference>
<gene>
    <name evidence="9" type="ORF">TCM_022039</name>
</gene>
<dbReference type="HOGENOM" id="CLU_047187_3_0_1"/>
<dbReference type="FunFam" id="4.10.60.10:FF:000003">
    <property type="entry name" value="serine/arginine-rich splicing factor RS2Z32-like isoform X1"/>
    <property type="match status" value="1"/>
</dbReference>
<feature type="region of interest" description="Disordered" evidence="6">
    <location>
        <begin position="180"/>
        <end position="312"/>
    </location>
</feature>
<feature type="domain" description="CCHC-type" evidence="8">
    <location>
        <begin position="143"/>
        <end position="158"/>
    </location>
</feature>
<dbReference type="GO" id="GO:0005681">
    <property type="term" value="C:spliceosomal complex"/>
    <property type="evidence" value="ECO:0007669"/>
    <property type="project" value="UniProtKB-KW"/>
</dbReference>
<dbReference type="SUPFAM" id="SSF57756">
    <property type="entry name" value="Retrovirus zinc finger-like domains"/>
    <property type="match status" value="1"/>
</dbReference>
<feature type="domain" description="CCHC-type" evidence="8">
    <location>
        <begin position="165"/>
        <end position="181"/>
    </location>
</feature>
<evidence type="ECO:0000256" key="5">
    <source>
        <dbReference type="PROSITE-ProRule" id="PRU00176"/>
    </source>
</evidence>
<dbReference type="SUPFAM" id="SSF54928">
    <property type="entry name" value="RNA-binding domain, RBD"/>
    <property type="match status" value="1"/>
</dbReference>
<dbReference type="PANTHER" id="PTHR23147">
    <property type="entry name" value="SERINE/ARGININE RICH SPLICING FACTOR"/>
    <property type="match status" value="1"/>
</dbReference>
<dbReference type="Pfam" id="PF00098">
    <property type="entry name" value="zf-CCHC"/>
    <property type="match status" value="1"/>
</dbReference>
<dbReference type="GO" id="GO:0008270">
    <property type="term" value="F:zinc ion binding"/>
    <property type="evidence" value="ECO:0007669"/>
    <property type="project" value="UniProtKB-KW"/>
</dbReference>
<protein>
    <submittedName>
        <fullName evidence="9">RNA-binding family protein with retrovirus zinc finger-like domain, putative</fullName>
    </submittedName>
</protein>